<organism evidence="3 4">
    <name type="scientific">Spirosoma telluris</name>
    <dbReference type="NCBI Taxonomy" id="2183553"/>
    <lineage>
        <taxon>Bacteria</taxon>
        <taxon>Pseudomonadati</taxon>
        <taxon>Bacteroidota</taxon>
        <taxon>Cytophagia</taxon>
        <taxon>Cytophagales</taxon>
        <taxon>Cytophagaceae</taxon>
        <taxon>Spirosoma</taxon>
    </lineage>
</organism>
<keyword evidence="1" id="KW-0175">Coiled coil</keyword>
<name>A0A327NFR8_9BACT</name>
<dbReference type="RefSeq" id="WP_111340880.1">
    <property type="nucleotide sequence ID" value="NZ_QLII01000001.1"/>
</dbReference>
<evidence type="ECO:0000256" key="2">
    <source>
        <dbReference type="SAM" id="MobiDB-lite"/>
    </source>
</evidence>
<dbReference type="EMBL" id="QLII01000001">
    <property type="protein sequence ID" value="RAI74007.1"/>
    <property type="molecule type" value="Genomic_DNA"/>
</dbReference>
<evidence type="ECO:0000313" key="4">
    <source>
        <dbReference type="Proteomes" id="UP000249016"/>
    </source>
</evidence>
<comment type="caution">
    <text evidence="3">The sequence shown here is derived from an EMBL/GenBank/DDBJ whole genome shotgun (WGS) entry which is preliminary data.</text>
</comment>
<evidence type="ECO:0000256" key="1">
    <source>
        <dbReference type="SAM" id="Coils"/>
    </source>
</evidence>
<protein>
    <submittedName>
        <fullName evidence="3">Uncharacterized protein</fullName>
    </submittedName>
</protein>
<proteinExistence type="predicted"/>
<reference evidence="3 4" key="1">
    <citation type="submission" date="2018-06" db="EMBL/GenBank/DDBJ databases">
        <title>Spirosoma sp. HMF3257 Genome sequencing and assembly.</title>
        <authorList>
            <person name="Kang H."/>
            <person name="Cha I."/>
            <person name="Kim H."/>
            <person name="Kang J."/>
            <person name="Joh K."/>
        </authorList>
    </citation>
    <scope>NUCLEOTIDE SEQUENCE [LARGE SCALE GENOMIC DNA]</scope>
    <source>
        <strain evidence="3 4">HMF3257</strain>
    </source>
</reference>
<accession>A0A327NFR8</accession>
<dbReference type="OrthoDB" id="962778at2"/>
<keyword evidence="4" id="KW-1185">Reference proteome</keyword>
<feature type="coiled-coil region" evidence="1">
    <location>
        <begin position="108"/>
        <end position="135"/>
    </location>
</feature>
<gene>
    <name evidence="3" type="ORF">HMF3257_05845</name>
</gene>
<evidence type="ECO:0000313" key="3">
    <source>
        <dbReference type="EMBL" id="RAI74007.1"/>
    </source>
</evidence>
<dbReference type="AlphaFoldDB" id="A0A327NFR8"/>
<dbReference type="Proteomes" id="UP000249016">
    <property type="component" value="Unassembled WGS sequence"/>
</dbReference>
<feature type="region of interest" description="Disordered" evidence="2">
    <location>
        <begin position="57"/>
        <end position="81"/>
    </location>
</feature>
<sequence length="137" mass="15968">MKEQLMLEAEGLHHEAALLSNKLADFADNDVEGRRPLVEQILAIREAWKDVRYELQTGQKRREEKEAKPSTASQGLHPAEAKLELQKTRVNISKYEKKLREQPDHAKANIWQSELARLMAIKEEYEDELRTQTYEAQ</sequence>